<feature type="compositionally biased region" description="Basic residues" evidence="1">
    <location>
        <begin position="65"/>
        <end position="78"/>
    </location>
</feature>
<sequence length="94" mass="10597">MRNVIAREVASEDGLIKTASDPLQYQSIIDVEWNIVYDKLDKGVYSGAKDLCEKRSRFCDEKNKNMSHTRHQGVHGHFTKGFNIDGHESSKAGS</sequence>
<dbReference type="EMBL" id="JAYMYQ010000008">
    <property type="protein sequence ID" value="KAK7315435.1"/>
    <property type="molecule type" value="Genomic_DNA"/>
</dbReference>
<proteinExistence type="predicted"/>
<gene>
    <name evidence="2" type="ORF">VNO77_33982</name>
</gene>
<keyword evidence="3" id="KW-1185">Reference proteome</keyword>
<feature type="compositionally biased region" description="Basic and acidic residues" evidence="1">
    <location>
        <begin position="85"/>
        <end position="94"/>
    </location>
</feature>
<evidence type="ECO:0000256" key="1">
    <source>
        <dbReference type="SAM" id="MobiDB-lite"/>
    </source>
</evidence>
<feature type="region of interest" description="Disordered" evidence="1">
    <location>
        <begin position="64"/>
        <end position="94"/>
    </location>
</feature>
<evidence type="ECO:0000313" key="2">
    <source>
        <dbReference type="EMBL" id="KAK7315435.1"/>
    </source>
</evidence>
<accession>A0AAN9KDH3</accession>
<evidence type="ECO:0000313" key="3">
    <source>
        <dbReference type="Proteomes" id="UP001367508"/>
    </source>
</evidence>
<reference evidence="2 3" key="1">
    <citation type="submission" date="2024-01" db="EMBL/GenBank/DDBJ databases">
        <title>The genomes of 5 underutilized Papilionoideae crops provide insights into root nodulation and disease resistanc.</title>
        <authorList>
            <person name="Jiang F."/>
        </authorList>
    </citation>
    <scope>NUCLEOTIDE SEQUENCE [LARGE SCALE GENOMIC DNA]</scope>
    <source>
        <strain evidence="2">LVBAO_FW01</strain>
        <tissue evidence="2">Leaves</tissue>
    </source>
</reference>
<dbReference type="Proteomes" id="UP001367508">
    <property type="component" value="Unassembled WGS sequence"/>
</dbReference>
<dbReference type="AlphaFoldDB" id="A0AAN9KDH3"/>
<comment type="caution">
    <text evidence="2">The sequence shown here is derived from an EMBL/GenBank/DDBJ whole genome shotgun (WGS) entry which is preliminary data.</text>
</comment>
<name>A0AAN9KDH3_CANGL</name>
<protein>
    <submittedName>
        <fullName evidence="2">Uncharacterized protein</fullName>
    </submittedName>
</protein>
<organism evidence="2 3">
    <name type="scientific">Canavalia gladiata</name>
    <name type="common">Sword bean</name>
    <name type="synonym">Dolichos gladiatus</name>
    <dbReference type="NCBI Taxonomy" id="3824"/>
    <lineage>
        <taxon>Eukaryota</taxon>
        <taxon>Viridiplantae</taxon>
        <taxon>Streptophyta</taxon>
        <taxon>Embryophyta</taxon>
        <taxon>Tracheophyta</taxon>
        <taxon>Spermatophyta</taxon>
        <taxon>Magnoliopsida</taxon>
        <taxon>eudicotyledons</taxon>
        <taxon>Gunneridae</taxon>
        <taxon>Pentapetalae</taxon>
        <taxon>rosids</taxon>
        <taxon>fabids</taxon>
        <taxon>Fabales</taxon>
        <taxon>Fabaceae</taxon>
        <taxon>Papilionoideae</taxon>
        <taxon>50 kb inversion clade</taxon>
        <taxon>NPAAA clade</taxon>
        <taxon>indigoferoid/millettioid clade</taxon>
        <taxon>Phaseoleae</taxon>
        <taxon>Canavalia</taxon>
    </lineage>
</organism>